<dbReference type="SUPFAM" id="SSF46955">
    <property type="entry name" value="Putative DNA-binding domain"/>
    <property type="match status" value="1"/>
</dbReference>
<comment type="caution">
    <text evidence="2">The sequence shown here is derived from an EMBL/GenBank/DDBJ whole genome shotgun (WGS) entry which is preliminary data.</text>
</comment>
<sequence>MLPKNINEQERRVSRDQLITIGDLESFRISLLEDLKSLMTPTTSHANKQWLRSAEVRKMLGISHGTLQTLRINRTLPFTKIGGIVYYRYEDIDNLLNNQTSK</sequence>
<reference evidence="2 3" key="1">
    <citation type="submission" date="2018-06" db="EMBL/GenBank/DDBJ databases">
        <title>Chryseolinea flavus sp. nov., a member of the phylum Bacteroidetes isolated from soil.</title>
        <authorList>
            <person name="Li Y."/>
            <person name="Wang J."/>
        </authorList>
    </citation>
    <scope>NUCLEOTIDE SEQUENCE [LARGE SCALE GENOMIC DNA]</scope>
    <source>
        <strain evidence="2 3">SDU1-6</strain>
    </source>
</reference>
<proteinExistence type="predicted"/>
<dbReference type="InterPro" id="IPR041657">
    <property type="entry name" value="HTH_17"/>
</dbReference>
<dbReference type="PANTHER" id="PTHR34585:SF22">
    <property type="entry name" value="HELIX-TURN-HELIX DOMAIN-CONTAINING PROTEIN"/>
    <property type="match status" value="1"/>
</dbReference>
<evidence type="ECO:0000259" key="1">
    <source>
        <dbReference type="Pfam" id="PF12728"/>
    </source>
</evidence>
<dbReference type="PANTHER" id="PTHR34585">
    <property type="match status" value="1"/>
</dbReference>
<organism evidence="2 3">
    <name type="scientific">Pseudochryseolinea flava</name>
    <dbReference type="NCBI Taxonomy" id="2059302"/>
    <lineage>
        <taxon>Bacteria</taxon>
        <taxon>Pseudomonadati</taxon>
        <taxon>Bacteroidota</taxon>
        <taxon>Cytophagia</taxon>
        <taxon>Cytophagales</taxon>
        <taxon>Fulvivirgaceae</taxon>
        <taxon>Pseudochryseolinea</taxon>
    </lineage>
</organism>
<name>A0A364Y074_9BACT</name>
<dbReference type="Pfam" id="PF12728">
    <property type="entry name" value="HTH_17"/>
    <property type="match status" value="1"/>
</dbReference>
<dbReference type="OrthoDB" id="1524679at2"/>
<dbReference type="AlphaFoldDB" id="A0A364Y074"/>
<dbReference type="Proteomes" id="UP000251889">
    <property type="component" value="Unassembled WGS sequence"/>
</dbReference>
<dbReference type="InterPro" id="IPR009061">
    <property type="entry name" value="DNA-bd_dom_put_sf"/>
</dbReference>
<accession>A0A364Y074</accession>
<dbReference type="RefSeq" id="WP_112748467.1">
    <property type="nucleotide sequence ID" value="NZ_QMFY01000010.1"/>
</dbReference>
<keyword evidence="3" id="KW-1185">Reference proteome</keyword>
<protein>
    <submittedName>
        <fullName evidence="2">DNA-binding protein</fullName>
    </submittedName>
</protein>
<feature type="domain" description="Helix-turn-helix" evidence="1">
    <location>
        <begin position="50"/>
        <end position="99"/>
    </location>
</feature>
<evidence type="ECO:0000313" key="2">
    <source>
        <dbReference type="EMBL" id="RAV99660.1"/>
    </source>
</evidence>
<gene>
    <name evidence="2" type="ORF">DQQ10_18880</name>
</gene>
<dbReference type="GO" id="GO:0003677">
    <property type="term" value="F:DNA binding"/>
    <property type="evidence" value="ECO:0007669"/>
    <property type="project" value="UniProtKB-KW"/>
</dbReference>
<keyword evidence="2" id="KW-0238">DNA-binding</keyword>
<dbReference type="EMBL" id="QMFY01000010">
    <property type="protein sequence ID" value="RAV99660.1"/>
    <property type="molecule type" value="Genomic_DNA"/>
</dbReference>
<evidence type="ECO:0000313" key="3">
    <source>
        <dbReference type="Proteomes" id="UP000251889"/>
    </source>
</evidence>